<comment type="caution">
    <text evidence="2">The sequence shown here is derived from an EMBL/GenBank/DDBJ whole genome shotgun (WGS) entry which is preliminary data.</text>
</comment>
<feature type="transmembrane region" description="Helical" evidence="1">
    <location>
        <begin position="12"/>
        <end position="35"/>
    </location>
</feature>
<proteinExistence type="predicted"/>
<evidence type="ECO:0000256" key="1">
    <source>
        <dbReference type="SAM" id="Phobius"/>
    </source>
</evidence>
<gene>
    <name evidence="2" type="ORF">J2Z83_002114</name>
</gene>
<reference evidence="2 3" key="1">
    <citation type="submission" date="2021-03" db="EMBL/GenBank/DDBJ databases">
        <title>Genomic Encyclopedia of Type Strains, Phase IV (KMG-IV): sequencing the most valuable type-strain genomes for metagenomic binning, comparative biology and taxonomic classification.</title>
        <authorList>
            <person name="Goeker M."/>
        </authorList>
    </citation>
    <scope>NUCLEOTIDE SEQUENCE [LARGE SCALE GENOMIC DNA]</scope>
    <source>
        <strain evidence="2 3">DSM 25609</strain>
    </source>
</reference>
<sequence>MINMFLFELKKIVKSTFFFIMLLLFCLFIVGYYVFVYINTVRADELITEIESSVHIREENIEELKDLNSDDENGDSQLEQEIQFSEEYLAREKTTLEAFQNKDWFTVLNQEIKIDEESGVRSSNIQYNTSSFQHLLHQKHVWNIPSGCGIKIFSLFSHLALIHGLRFMILTLEFILG</sequence>
<keyword evidence="1" id="KW-0472">Membrane</keyword>
<dbReference type="RefSeq" id="WP_209463163.1">
    <property type="nucleotide sequence ID" value="NZ_CP110224.1"/>
</dbReference>
<keyword evidence="1" id="KW-0812">Transmembrane</keyword>
<organism evidence="2 3">
    <name type="scientific">Virgibacillus natechei</name>
    <dbReference type="NCBI Taxonomy" id="1216297"/>
    <lineage>
        <taxon>Bacteria</taxon>
        <taxon>Bacillati</taxon>
        <taxon>Bacillota</taxon>
        <taxon>Bacilli</taxon>
        <taxon>Bacillales</taxon>
        <taxon>Bacillaceae</taxon>
        <taxon>Virgibacillus</taxon>
    </lineage>
</organism>
<accession>A0ABS4IGD1</accession>
<dbReference type="Proteomes" id="UP001519345">
    <property type="component" value="Unassembled WGS sequence"/>
</dbReference>
<name>A0ABS4IGD1_9BACI</name>
<evidence type="ECO:0000313" key="2">
    <source>
        <dbReference type="EMBL" id="MBP1970006.1"/>
    </source>
</evidence>
<dbReference type="EMBL" id="JAGGKX010000009">
    <property type="protein sequence ID" value="MBP1970006.1"/>
    <property type="molecule type" value="Genomic_DNA"/>
</dbReference>
<protein>
    <submittedName>
        <fullName evidence="2">Uncharacterized protein</fullName>
    </submittedName>
</protein>
<evidence type="ECO:0000313" key="3">
    <source>
        <dbReference type="Proteomes" id="UP001519345"/>
    </source>
</evidence>
<keyword evidence="3" id="KW-1185">Reference proteome</keyword>
<keyword evidence="1" id="KW-1133">Transmembrane helix</keyword>